<dbReference type="PROSITE" id="PS01187">
    <property type="entry name" value="EGF_CA"/>
    <property type="match status" value="1"/>
</dbReference>
<dbReference type="Pfam" id="PF00020">
    <property type="entry name" value="TNFR_c6"/>
    <property type="match status" value="2"/>
</dbReference>
<evidence type="ECO:0000313" key="7">
    <source>
        <dbReference type="EMBL" id="GCC34503.1"/>
    </source>
</evidence>
<feature type="disulfide bond" evidence="3">
    <location>
        <begin position="388"/>
        <end position="401"/>
    </location>
</feature>
<dbReference type="PANTHER" id="PTHR24042">
    <property type="entry name" value="NEL HOMOLOG"/>
    <property type="match status" value="1"/>
</dbReference>
<dbReference type="InterPro" id="IPR001368">
    <property type="entry name" value="TNFR/NGFR_Cys_rich_reg"/>
</dbReference>
<dbReference type="GO" id="GO:0005509">
    <property type="term" value="F:calcium ion binding"/>
    <property type="evidence" value="ECO:0007669"/>
    <property type="project" value="InterPro"/>
</dbReference>
<gene>
    <name evidence="7" type="ORF">chiPu_0012977</name>
</gene>
<dbReference type="Gene3D" id="2.10.50.10">
    <property type="entry name" value="Tumor Necrosis Factor Receptor, subunit A, domain 2"/>
    <property type="match status" value="1"/>
</dbReference>
<dbReference type="EMBL" id="BEZZ01000605">
    <property type="protein sequence ID" value="GCC34503.1"/>
    <property type="molecule type" value="Genomic_DNA"/>
</dbReference>
<feature type="repeat" description="TNFR-Cys" evidence="3">
    <location>
        <begin position="369"/>
        <end position="409"/>
    </location>
</feature>
<dbReference type="AlphaFoldDB" id="A0A401SVU6"/>
<dbReference type="GO" id="GO:0008201">
    <property type="term" value="F:heparin binding"/>
    <property type="evidence" value="ECO:0007669"/>
    <property type="project" value="TreeGrafter"/>
</dbReference>
<feature type="region of interest" description="Disordered" evidence="5">
    <location>
        <begin position="67"/>
        <end position="145"/>
    </location>
</feature>
<dbReference type="InterPro" id="IPR018097">
    <property type="entry name" value="EGF_Ca-bd_CS"/>
</dbReference>
<dbReference type="Proteomes" id="UP000287033">
    <property type="component" value="Unassembled WGS sequence"/>
</dbReference>
<evidence type="ECO:0000256" key="1">
    <source>
        <dbReference type="ARBA" id="ARBA00023157"/>
    </source>
</evidence>
<reference evidence="7 8" key="1">
    <citation type="journal article" date="2018" name="Nat. Ecol. Evol.">
        <title>Shark genomes provide insights into elasmobranch evolution and the origin of vertebrates.</title>
        <authorList>
            <person name="Hara Y"/>
            <person name="Yamaguchi K"/>
            <person name="Onimaru K"/>
            <person name="Kadota M"/>
            <person name="Koyanagi M"/>
            <person name="Keeley SD"/>
            <person name="Tatsumi K"/>
            <person name="Tanaka K"/>
            <person name="Motone F"/>
            <person name="Kageyama Y"/>
            <person name="Nozu R"/>
            <person name="Adachi N"/>
            <person name="Nishimura O"/>
            <person name="Nakagawa R"/>
            <person name="Tanegashima C"/>
            <person name="Kiyatake I"/>
            <person name="Matsumoto R"/>
            <person name="Murakumo K"/>
            <person name="Nishida K"/>
            <person name="Terakita A"/>
            <person name="Kuratani S"/>
            <person name="Sato K"/>
            <person name="Hyodo S Kuraku.S."/>
        </authorList>
    </citation>
    <scope>NUCLEOTIDE SEQUENCE [LARGE SCALE GENOMIC DNA]</scope>
</reference>
<feature type="disulfide bond" evidence="3">
    <location>
        <begin position="391"/>
        <end position="409"/>
    </location>
</feature>
<feature type="repeat" description="TNFR-Cys" evidence="3">
    <location>
        <begin position="449"/>
        <end position="486"/>
    </location>
</feature>
<keyword evidence="2" id="KW-0325">Glycoprotein</keyword>
<evidence type="ECO:0000259" key="6">
    <source>
        <dbReference type="PROSITE" id="PS50050"/>
    </source>
</evidence>
<comment type="caution">
    <text evidence="7">The sequence shown here is derived from an EMBL/GenBank/DDBJ whole genome shotgun (WGS) entry which is preliminary data.</text>
</comment>
<dbReference type="Gene3D" id="2.10.25.10">
    <property type="entry name" value="Laminin"/>
    <property type="match status" value="1"/>
</dbReference>
<evidence type="ECO:0000256" key="4">
    <source>
        <dbReference type="SAM" id="Coils"/>
    </source>
</evidence>
<sequence length="943" mass="103848">MGGQDNTNKEKQCFDLKLEKNITCKGYDTHPLPEIIEICRGFYCYRGASSERGWPCPGAHCQGRSFRPSRGNSASIQDRGSLASRGYQRTGGGGTPASRSPTDPNIISHAVRKQENAGDPPPANGGLCPGGECPGRPPTSNETKECRGIECRLPLRSRLKPKGRAQCAGGGGYCPPGPVQVEAEVLGQSSPVHMPDRAAQYVGEIPDLSYSTTELGGAALGVQLTCDIKPGDNEVPSEDALILQLQLSKGQEKFVEMLKSQQKTITDLQQRLTEQQAMLINQQREILAQQRNMFEQMELVKVQYSMLFDTIKQTSLSNVQAEVRNQFESQLQGLQSHIQSQLQKTYAVHKVDLDAKVIDITDHLLECNLCLRDEYCDFQKMPPQCERCTMCPAGFFQVAECSATADRICQDKDECLESADLCGDQIKCLNTPGGFRCLGIADWDTASGFCGHDYFFNKEMQECQACSLCHEGMVAFQCSLQSDTVCIQSPENHLSESWSTNTEAPSLKSGQSPVHLGLKLPLKGKPQTGLVTSEDGRLVFRQHGLIWVDYNFAVRHDCRNFLQVSLRLNKEEEEEKGCDLSGVRVEQPEGKYYQSSSVSGSAEVEPSHMLQIFMKSPNQFCNQSNDLNFYPLQNPFSFFWLSHDTGAVAMSAHMASSVHYQTNYRPVFKVISISDPYMITLFHDGRAVRFTEQGVIKFVYHQALYAMGHTCICEGFTLLSYINRNGTNEELMQVYKSGVNYRDTSISASGAAMVNGGDTISFQIHSPAQCSVRYFGDSSGISVFSLIWIPSAISSALSLSVLASALPTGAVRNKLLSFQDVSPVVEQNQIVLVTSGQFACKYVLFRQSGVASLAFNIKLIHSCDIIKVTLNRLQNNHVQPSVVSRQIGGQMPAGSQWTSVGLSTSFAVQNGTMAAISLDCVRGRINQISHRHGTHLSVLWISS</sequence>
<feature type="disulfide bond" evidence="3">
    <location>
        <begin position="370"/>
        <end position="385"/>
    </location>
</feature>
<dbReference type="PROSITE" id="PS50050">
    <property type="entry name" value="TNFR_NGFR_2"/>
    <property type="match status" value="2"/>
</dbReference>
<feature type="domain" description="TNFR-Cys" evidence="6">
    <location>
        <begin position="449"/>
        <end position="486"/>
    </location>
</feature>
<dbReference type="PROSITE" id="PS00652">
    <property type="entry name" value="TNFR_NGFR_1"/>
    <property type="match status" value="2"/>
</dbReference>
<keyword evidence="1 3" id="KW-1015">Disulfide bond</keyword>
<dbReference type="STRING" id="137246.A0A401SVU6"/>
<evidence type="ECO:0000256" key="3">
    <source>
        <dbReference type="PROSITE-ProRule" id="PRU00206"/>
    </source>
</evidence>
<dbReference type="OMA" id="GHTCVRE"/>
<dbReference type="InterPro" id="IPR051586">
    <property type="entry name" value="PKC-binding_NELL"/>
</dbReference>
<comment type="caution">
    <text evidence="3">Lacks conserved residue(s) required for the propagation of feature annotation.</text>
</comment>
<dbReference type="GO" id="GO:0005615">
    <property type="term" value="C:extracellular space"/>
    <property type="evidence" value="ECO:0007669"/>
    <property type="project" value="TreeGrafter"/>
</dbReference>
<dbReference type="CDD" id="cd00054">
    <property type="entry name" value="EGF_CA"/>
    <property type="match status" value="1"/>
</dbReference>
<name>A0A401SVU6_CHIPU</name>
<dbReference type="PANTHER" id="PTHR24042:SF8">
    <property type="match status" value="1"/>
</dbReference>
<organism evidence="7 8">
    <name type="scientific">Chiloscyllium punctatum</name>
    <name type="common">Brownbanded bambooshark</name>
    <name type="synonym">Hemiscyllium punctatum</name>
    <dbReference type="NCBI Taxonomy" id="137246"/>
    <lineage>
        <taxon>Eukaryota</taxon>
        <taxon>Metazoa</taxon>
        <taxon>Chordata</taxon>
        <taxon>Craniata</taxon>
        <taxon>Vertebrata</taxon>
        <taxon>Chondrichthyes</taxon>
        <taxon>Elasmobranchii</taxon>
        <taxon>Galeomorphii</taxon>
        <taxon>Galeoidea</taxon>
        <taxon>Orectolobiformes</taxon>
        <taxon>Hemiscylliidae</taxon>
        <taxon>Chiloscyllium</taxon>
    </lineage>
</organism>
<accession>A0A401SVU6</accession>
<dbReference type="OrthoDB" id="6083769at2759"/>
<evidence type="ECO:0000256" key="2">
    <source>
        <dbReference type="ARBA" id="ARBA00023180"/>
    </source>
</evidence>
<feature type="coiled-coil region" evidence="4">
    <location>
        <begin position="258"/>
        <end position="285"/>
    </location>
</feature>
<keyword evidence="8" id="KW-1185">Reference proteome</keyword>
<evidence type="ECO:0000256" key="5">
    <source>
        <dbReference type="SAM" id="MobiDB-lite"/>
    </source>
</evidence>
<feature type="domain" description="TNFR-Cys" evidence="6">
    <location>
        <begin position="369"/>
        <end position="409"/>
    </location>
</feature>
<keyword evidence="4" id="KW-0175">Coiled coil</keyword>
<dbReference type="SMART" id="SM00208">
    <property type="entry name" value="TNFR"/>
    <property type="match status" value="2"/>
</dbReference>
<evidence type="ECO:0000313" key="8">
    <source>
        <dbReference type="Proteomes" id="UP000287033"/>
    </source>
</evidence>
<protein>
    <recommendedName>
        <fullName evidence="6">TNFR-Cys domain-containing protein</fullName>
    </recommendedName>
</protein>
<proteinExistence type="predicted"/>